<proteinExistence type="predicted"/>
<reference evidence="1" key="1">
    <citation type="submission" date="2020-02" db="EMBL/GenBank/DDBJ databases">
        <authorList>
            <person name="Meier V. D."/>
        </authorList>
    </citation>
    <scope>NUCLEOTIDE SEQUENCE</scope>
    <source>
        <strain evidence="1">AVDCRST_MAG14</strain>
    </source>
</reference>
<dbReference type="EMBL" id="CADCVG010000066">
    <property type="protein sequence ID" value="CAA9455913.1"/>
    <property type="molecule type" value="Genomic_DNA"/>
</dbReference>
<gene>
    <name evidence="1" type="ORF">AVDCRST_MAG14-1628</name>
</gene>
<organism evidence="1">
    <name type="scientific">uncultured Rubrobacteraceae bacterium</name>
    <dbReference type="NCBI Taxonomy" id="349277"/>
    <lineage>
        <taxon>Bacteria</taxon>
        <taxon>Bacillati</taxon>
        <taxon>Actinomycetota</taxon>
        <taxon>Rubrobacteria</taxon>
        <taxon>Rubrobacterales</taxon>
        <taxon>Rubrobacteraceae</taxon>
        <taxon>environmental samples</taxon>
    </lineage>
</organism>
<accession>A0A6J4R3A2</accession>
<sequence length="114" mass="12570">MFMQLLDRFSWLPATANNIDLCRRAGEGIPRLPLVPLNGGGVWGLGGSAVFLAVCWITTTRIFPYHYAELMEIRSPATNFLPEHNLLLAALWALTLSPPSGEKKESSMTRPEAS</sequence>
<protein>
    <submittedName>
        <fullName evidence="1">Uncharacterized protein</fullName>
    </submittedName>
</protein>
<dbReference type="AlphaFoldDB" id="A0A6J4R3A2"/>
<evidence type="ECO:0000313" key="1">
    <source>
        <dbReference type="EMBL" id="CAA9455913.1"/>
    </source>
</evidence>
<name>A0A6J4R3A2_9ACTN</name>